<dbReference type="PROSITE" id="PS50850">
    <property type="entry name" value="MFS"/>
    <property type="match status" value="1"/>
</dbReference>
<accession>A0A8J7PJ82</accession>
<dbReference type="Proteomes" id="UP000664414">
    <property type="component" value="Unassembled WGS sequence"/>
</dbReference>
<evidence type="ECO:0000256" key="2">
    <source>
        <dbReference type="ARBA" id="ARBA00022989"/>
    </source>
</evidence>
<dbReference type="InterPro" id="IPR011701">
    <property type="entry name" value="MFS"/>
</dbReference>
<dbReference type="SUPFAM" id="SSF103473">
    <property type="entry name" value="MFS general substrate transporter"/>
    <property type="match status" value="1"/>
</dbReference>
<dbReference type="InterPro" id="IPR036259">
    <property type="entry name" value="MFS_trans_sf"/>
</dbReference>
<evidence type="ECO:0000313" key="6">
    <source>
        <dbReference type="EMBL" id="MBN9413205.1"/>
    </source>
</evidence>
<feature type="transmembrane region" description="Helical" evidence="4">
    <location>
        <begin position="12"/>
        <end position="34"/>
    </location>
</feature>
<dbReference type="GO" id="GO:0022857">
    <property type="term" value="F:transmembrane transporter activity"/>
    <property type="evidence" value="ECO:0007669"/>
    <property type="project" value="InterPro"/>
</dbReference>
<sequence length="401" mass="44126">MLKLLKNRFAHLPMEIWALTLANLLVAVATAMAFSISPFFITTVLGLSTFSMGAIEGFAEALSQISKLSSGVSSDYFRKKKPTLMFGIFLAAISKPFFILANGSFAVIISKVLERISNGIIATPRDAYVADICVSSKRGAAYGIMMTGKTIGCVIGPLIVSCLIFFTENYRLILWIGFLPILAALFIIWKYMQEANLEEKNTSETSAERNKISFEDMKKLPSKYWMAIGIAAVFMLARFSDGFLALRLKELGAPLPVCTATIGIFNFISVLCSYPIGHLSDKVGREKLLYFSYVSLILCNVSFIFAGDMWLGLLGVLFWGAQRSTSQILFTALIADVAPKKIMGTAIGIFYIISGVSSLLSGSISGWLANSQLSNIFIFGFFTSMLALIMHTITLKRRRYL</sequence>
<feature type="transmembrane region" description="Helical" evidence="4">
    <location>
        <begin position="342"/>
        <end position="364"/>
    </location>
</feature>
<evidence type="ECO:0000259" key="5">
    <source>
        <dbReference type="PROSITE" id="PS50850"/>
    </source>
</evidence>
<dbReference type="Pfam" id="PF07690">
    <property type="entry name" value="MFS_1"/>
    <property type="match status" value="1"/>
</dbReference>
<feature type="domain" description="Major facilitator superfamily (MFS) profile" evidence="5">
    <location>
        <begin position="15"/>
        <end position="399"/>
    </location>
</feature>
<evidence type="ECO:0000313" key="7">
    <source>
        <dbReference type="Proteomes" id="UP000664414"/>
    </source>
</evidence>
<feature type="transmembrane region" description="Helical" evidence="4">
    <location>
        <begin position="83"/>
        <end position="109"/>
    </location>
</feature>
<feature type="transmembrane region" description="Helical" evidence="4">
    <location>
        <begin position="253"/>
        <end position="276"/>
    </location>
</feature>
<feature type="transmembrane region" description="Helical" evidence="4">
    <location>
        <begin position="173"/>
        <end position="192"/>
    </location>
</feature>
<dbReference type="Gene3D" id="1.20.1250.20">
    <property type="entry name" value="MFS general substrate transporter like domains"/>
    <property type="match status" value="2"/>
</dbReference>
<name>A0A8J7PJ82_9PROT</name>
<evidence type="ECO:0000256" key="4">
    <source>
        <dbReference type="SAM" id="Phobius"/>
    </source>
</evidence>
<dbReference type="EMBL" id="JAFKGL010000018">
    <property type="protein sequence ID" value="MBN9413205.1"/>
    <property type="molecule type" value="Genomic_DNA"/>
</dbReference>
<dbReference type="AlphaFoldDB" id="A0A8J7PJ82"/>
<keyword evidence="3 4" id="KW-0472">Membrane</keyword>
<feature type="transmembrane region" description="Helical" evidence="4">
    <location>
        <begin position="376"/>
        <end position="395"/>
    </location>
</feature>
<dbReference type="CDD" id="cd17370">
    <property type="entry name" value="MFS_MJ1317_like"/>
    <property type="match status" value="1"/>
</dbReference>
<comment type="caution">
    <text evidence="6">The sequence shown here is derived from an EMBL/GenBank/DDBJ whole genome shotgun (WGS) entry which is preliminary data.</text>
</comment>
<evidence type="ECO:0000256" key="1">
    <source>
        <dbReference type="ARBA" id="ARBA00022692"/>
    </source>
</evidence>
<keyword evidence="2 4" id="KW-1133">Transmembrane helix</keyword>
<proteinExistence type="predicted"/>
<keyword evidence="1 4" id="KW-0812">Transmembrane</keyword>
<feature type="transmembrane region" description="Helical" evidence="4">
    <location>
        <begin position="288"/>
        <end position="321"/>
    </location>
</feature>
<feature type="transmembrane region" description="Helical" evidence="4">
    <location>
        <begin position="224"/>
        <end position="246"/>
    </location>
</feature>
<gene>
    <name evidence="6" type="ORF">J0H12_04700</name>
</gene>
<dbReference type="PANTHER" id="PTHR23518:SF2">
    <property type="entry name" value="MAJOR FACILITATOR SUPERFAMILY TRANSPORTER"/>
    <property type="match status" value="1"/>
</dbReference>
<reference evidence="6" key="1">
    <citation type="submission" date="2021-02" db="EMBL/GenBank/DDBJ databases">
        <title>Thiocyanate and organic carbon inputs drive convergent selection for specific autotrophic Afipia and Thiobacillus strains within complex microbiomes.</title>
        <authorList>
            <person name="Huddy R.J."/>
            <person name="Sachdeva R."/>
            <person name="Kadzinga F."/>
            <person name="Kantor R.S."/>
            <person name="Harrison S.T.L."/>
            <person name="Banfield J.F."/>
        </authorList>
    </citation>
    <scope>NUCLEOTIDE SEQUENCE</scope>
    <source>
        <strain evidence="6">SCN18_10_11_15_R4_P_38_20</strain>
    </source>
</reference>
<organism evidence="6 7">
    <name type="scientific">Candidatus Paracaedimonas acanthamoebae</name>
    <dbReference type="NCBI Taxonomy" id="244581"/>
    <lineage>
        <taxon>Bacteria</taxon>
        <taxon>Pseudomonadati</taxon>
        <taxon>Pseudomonadota</taxon>
        <taxon>Alphaproteobacteria</taxon>
        <taxon>Holosporales</taxon>
        <taxon>Caedimonadaceae</taxon>
        <taxon>Candidatus Paracaedimonas</taxon>
    </lineage>
</organism>
<dbReference type="InterPro" id="IPR020846">
    <property type="entry name" value="MFS_dom"/>
</dbReference>
<feature type="transmembrane region" description="Helical" evidence="4">
    <location>
        <begin position="144"/>
        <end position="166"/>
    </location>
</feature>
<protein>
    <submittedName>
        <fullName evidence="6">MFS transporter</fullName>
    </submittedName>
</protein>
<evidence type="ECO:0000256" key="3">
    <source>
        <dbReference type="ARBA" id="ARBA00023136"/>
    </source>
</evidence>
<dbReference type="PANTHER" id="PTHR23518">
    <property type="entry name" value="C-METHYLTRANSFERASE"/>
    <property type="match status" value="1"/>
</dbReference>